<dbReference type="Proteomes" id="UP000184127">
    <property type="component" value="Unassembled WGS sequence"/>
</dbReference>
<dbReference type="SUPFAM" id="SSF103256">
    <property type="entry name" value="Hypothetical protein TM0160"/>
    <property type="match status" value="1"/>
</dbReference>
<reference evidence="3" key="1">
    <citation type="submission" date="2016-11" db="EMBL/GenBank/DDBJ databases">
        <authorList>
            <person name="Varghese N."/>
            <person name="Submissions S."/>
        </authorList>
    </citation>
    <scope>NUCLEOTIDE SEQUENCE [LARGE SCALE GENOMIC DNA]</scope>
    <source>
        <strain evidence="3">DSM 18761</strain>
    </source>
</reference>
<gene>
    <name evidence="2" type="ORF">SAMN02745195_02007</name>
</gene>
<keyword evidence="3" id="KW-1185">Reference proteome</keyword>
<evidence type="ECO:0000313" key="2">
    <source>
        <dbReference type="EMBL" id="SHF17224.1"/>
    </source>
</evidence>
<accession>A0A1M4ZGQ3</accession>
<sequence>MLKFRVKAITMDVEGNFSVLLTDEEEKKVLPIVIGPLEAQNIAIPLQGITPPRPLTPDLLKSAIEQLGGKPEKVVITDLKDDTYYAELYIKQGDRVIKLDSRPSDAIALAMRTDIPIFINVRLAEFTYDMTDLKFDDGDN</sequence>
<dbReference type="PANTHER" id="PTHR15160:SF1">
    <property type="entry name" value="VON HIPPEL-LINDAU DISEASE TUMOR SUPPRESSOR"/>
    <property type="match status" value="1"/>
</dbReference>
<dbReference type="GO" id="GO:0004518">
    <property type="term" value="F:nuclease activity"/>
    <property type="evidence" value="ECO:0007669"/>
    <property type="project" value="InterPro"/>
</dbReference>
<dbReference type="PROSITE" id="PS51658">
    <property type="entry name" value="BFN"/>
    <property type="match status" value="1"/>
</dbReference>
<protein>
    <recommendedName>
        <fullName evidence="1">BFN domain-containing protein</fullName>
    </recommendedName>
</protein>
<proteinExistence type="predicted"/>
<dbReference type="Pfam" id="PF02577">
    <property type="entry name" value="BFN_dom"/>
    <property type="match status" value="1"/>
</dbReference>
<organism evidence="2 3">
    <name type="scientific">Thermoanaerobacter uzonensis DSM 18761</name>
    <dbReference type="NCBI Taxonomy" id="1123369"/>
    <lineage>
        <taxon>Bacteria</taxon>
        <taxon>Bacillati</taxon>
        <taxon>Bacillota</taxon>
        <taxon>Clostridia</taxon>
        <taxon>Thermoanaerobacterales</taxon>
        <taxon>Thermoanaerobacteraceae</taxon>
        <taxon>Thermoanaerobacter</taxon>
    </lineage>
</organism>
<dbReference type="Gene3D" id="3.10.690.10">
    <property type="entry name" value="Bifunctional nuclease domain"/>
    <property type="match status" value="1"/>
</dbReference>
<dbReference type="InterPro" id="IPR003729">
    <property type="entry name" value="Bi_nuclease_dom"/>
</dbReference>
<dbReference type="EMBL" id="FQUR01000016">
    <property type="protein sequence ID" value="SHF17224.1"/>
    <property type="molecule type" value="Genomic_DNA"/>
</dbReference>
<feature type="domain" description="BFN" evidence="1">
    <location>
        <begin position="1"/>
        <end position="131"/>
    </location>
</feature>
<evidence type="ECO:0000313" key="3">
    <source>
        <dbReference type="Proteomes" id="UP000184127"/>
    </source>
</evidence>
<evidence type="ECO:0000259" key="1">
    <source>
        <dbReference type="PROSITE" id="PS51658"/>
    </source>
</evidence>
<dbReference type="RefSeq" id="WP_072969251.1">
    <property type="nucleotide sequence ID" value="NZ_FQUR01000016.1"/>
</dbReference>
<dbReference type="AlphaFoldDB" id="A0A1M4ZGQ3"/>
<dbReference type="PANTHER" id="PTHR15160">
    <property type="entry name" value="VON HIPPEL-LINDAU PROTEIN"/>
    <property type="match status" value="1"/>
</dbReference>
<name>A0A1M4ZGQ3_9THEO</name>
<dbReference type="InterPro" id="IPR036104">
    <property type="entry name" value="BFN_sf"/>
</dbReference>